<organism evidence="2 3">
    <name type="scientific">Pontiella desulfatans</name>
    <dbReference type="NCBI Taxonomy" id="2750659"/>
    <lineage>
        <taxon>Bacteria</taxon>
        <taxon>Pseudomonadati</taxon>
        <taxon>Kiritimatiellota</taxon>
        <taxon>Kiritimatiellia</taxon>
        <taxon>Kiritimatiellales</taxon>
        <taxon>Pontiellaceae</taxon>
        <taxon>Pontiella</taxon>
    </lineage>
</organism>
<dbReference type="EMBL" id="CAAHFG010000004">
    <property type="protein sequence ID" value="VGO16945.1"/>
    <property type="molecule type" value="Genomic_DNA"/>
</dbReference>
<dbReference type="Proteomes" id="UP000366872">
    <property type="component" value="Unassembled WGS sequence"/>
</dbReference>
<proteinExistence type="predicted"/>
<feature type="chain" id="PRO_5025455716" evidence="1">
    <location>
        <begin position="26"/>
        <end position="141"/>
    </location>
</feature>
<sequence length="141" mass="15945">MSKTWMVVASLVPLFVASTFGQSIADQLAVAVCSFRLYDSHTEVEVLDQMVTTRAVKSSNPELNTSGHTYFIEFTYKGKEIKLANAQVEFLDEHKRPLHAIQLDDAGGYMKVDPLGNRPNPQTRYIAISLQAFRCDFLTRW</sequence>
<evidence type="ECO:0000313" key="2">
    <source>
        <dbReference type="EMBL" id="VGO16945.1"/>
    </source>
</evidence>
<evidence type="ECO:0000256" key="1">
    <source>
        <dbReference type="SAM" id="SignalP"/>
    </source>
</evidence>
<gene>
    <name evidence="2" type="ORF">PDESU_05538</name>
</gene>
<keyword evidence="3" id="KW-1185">Reference proteome</keyword>
<protein>
    <submittedName>
        <fullName evidence="2">Uncharacterized protein</fullName>
    </submittedName>
</protein>
<feature type="signal peptide" evidence="1">
    <location>
        <begin position="1"/>
        <end position="25"/>
    </location>
</feature>
<keyword evidence="1" id="KW-0732">Signal</keyword>
<dbReference type="RefSeq" id="WP_136082455.1">
    <property type="nucleotide sequence ID" value="NZ_CAAHFG010000004.1"/>
</dbReference>
<evidence type="ECO:0000313" key="3">
    <source>
        <dbReference type="Proteomes" id="UP000366872"/>
    </source>
</evidence>
<accession>A0A6C2UAC5</accession>
<reference evidence="2 3" key="1">
    <citation type="submission" date="2019-04" db="EMBL/GenBank/DDBJ databases">
        <authorList>
            <person name="Van Vliet M D."/>
        </authorList>
    </citation>
    <scope>NUCLEOTIDE SEQUENCE [LARGE SCALE GENOMIC DNA]</scope>
    <source>
        <strain evidence="2 3">F1</strain>
    </source>
</reference>
<dbReference type="AlphaFoldDB" id="A0A6C2UAC5"/>
<name>A0A6C2UAC5_PONDE</name>